<name>A0A3E5EW59_9FIRM</name>
<gene>
    <name evidence="7" type="ORF">DXB36_02350</name>
</gene>
<evidence type="ECO:0000313" key="7">
    <source>
        <dbReference type="EMBL" id="RGN93191.1"/>
    </source>
</evidence>
<keyword evidence="2" id="KW-1003">Cell membrane</keyword>
<feature type="transmembrane region" description="Helical" evidence="6">
    <location>
        <begin position="90"/>
        <end position="111"/>
    </location>
</feature>
<feature type="transmembrane region" description="Helical" evidence="6">
    <location>
        <begin position="332"/>
        <end position="352"/>
    </location>
</feature>
<evidence type="ECO:0000256" key="3">
    <source>
        <dbReference type="ARBA" id="ARBA00022692"/>
    </source>
</evidence>
<evidence type="ECO:0000256" key="4">
    <source>
        <dbReference type="ARBA" id="ARBA00022989"/>
    </source>
</evidence>
<evidence type="ECO:0000256" key="5">
    <source>
        <dbReference type="ARBA" id="ARBA00023136"/>
    </source>
</evidence>
<reference evidence="7 8" key="1">
    <citation type="submission" date="2018-08" db="EMBL/GenBank/DDBJ databases">
        <title>A genome reference for cultivated species of the human gut microbiota.</title>
        <authorList>
            <person name="Zou Y."/>
            <person name="Xue W."/>
            <person name="Luo G."/>
        </authorList>
    </citation>
    <scope>NUCLEOTIDE SEQUENCE [LARGE SCALE GENOMIC DNA]</scope>
    <source>
        <strain evidence="7 8">OM03-2</strain>
    </source>
</reference>
<dbReference type="Proteomes" id="UP000260841">
    <property type="component" value="Unassembled WGS sequence"/>
</dbReference>
<evidence type="ECO:0000256" key="1">
    <source>
        <dbReference type="ARBA" id="ARBA00004651"/>
    </source>
</evidence>
<feature type="transmembrane region" description="Helical" evidence="6">
    <location>
        <begin position="392"/>
        <end position="412"/>
    </location>
</feature>
<feature type="transmembrane region" description="Helical" evidence="6">
    <location>
        <begin position="250"/>
        <end position="275"/>
    </location>
</feature>
<keyword evidence="5 6" id="KW-0472">Membrane</keyword>
<accession>A0A3E5EW59</accession>
<protein>
    <submittedName>
        <fullName evidence="7">Lipopolysaccharide biosynthesis protein</fullName>
    </submittedName>
</protein>
<evidence type="ECO:0000256" key="2">
    <source>
        <dbReference type="ARBA" id="ARBA00022475"/>
    </source>
</evidence>
<organism evidence="7 8">
    <name type="scientific">Dorea formicigenerans</name>
    <dbReference type="NCBI Taxonomy" id="39486"/>
    <lineage>
        <taxon>Bacteria</taxon>
        <taxon>Bacillati</taxon>
        <taxon>Bacillota</taxon>
        <taxon>Clostridia</taxon>
        <taxon>Lachnospirales</taxon>
        <taxon>Lachnospiraceae</taxon>
        <taxon>Dorea</taxon>
    </lineage>
</organism>
<feature type="transmembrane region" description="Helical" evidence="6">
    <location>
        <begin position="359"/>
        <end position="380"/>
    </location>
</feature>
<keyword evidence="4 6" id="KW-1133">Transmembrane helix</keyword>
<comment type="subcellular location">
    <subcellularLocation>
        <location evidence="1">Cell membrane</location>
        <topology evidence="1">Multi-pass membrane protein</topology>
    </subcellularLocation>
</comment>
<dbReference type="InterPro" id="IPR050833">
    <property type="entry name" value="Poly_Biosynth_Transport"/>
</dbReference>
<dbReference type="RefSeq" id="WP_117605890.1">
    <property type="nucleotide sequence ID" value="NZ_JAAIOF010000006.1"/>
</dbReference>
<sequence>MLENLWHTPKEKIEQKSVFWNMMSSGLNSVVSMFLLWIVTMINGVSDAGIFSLAFSTSQMMLTIGNYGMRNYQATDIRNKYSTGVYLSSRIFTNAIMMSAVGIFVVAKGYYFEKSCITILLCLLKATDAMDDIYGGFYQKNGRLDVAGKMMTIRIAAYVITFCISLVITHNMIFSCCIAIATAGTVLVILVQSTKSEFVLEKPIFNCKKIGELLKECLPLCISAFLLNYMGNAPKYAIDTYMTSSEQAYYTYLFMPCFVTNLFVGFALQPLLVRLSENWVKKHYSQFIKLCGVIFLASLIIATFVVVAGGWLGCPILSLVFGVSLQKYRKDLIILLIGGAFFAFAVIEQVILTVMRKQVYLLLGFVLASVTAFFVSNPLVKKMGLMGAGCAYSLSATVLFGVLGTMIVIFFIKEKGGRK</sequence>
<dbReference type="PANTHER" id="PTHR30250:SF11">
    <property type="entry name" value="O-ANTIGEN TRANSPORTER-RELATED"/>
    <property type="match status" value="1"/>
</dbReference>
<feature type="transmembrane region" description="Helical" evidence="6">
    <location>
        <begin position="287"/>
        <end position="312"/>
    </location>
</feature>
<keyword evidence="3 6" id="KW-0812">Transmembrane</keyword>
<comment type="caution">
    <text evidence="7">The sequence shown here is derived from an EMBL/GenBank/DDBJ whole genome shotgun (WGS) entry which is preliminary data.</text>
</comment>
<dbReference type="AlphaFoldDB" id="A0A3E5EW59"/>
<dbReference type="PANTHER" id="PTHR30250">
    <property type="entry name" value="PST FAMILY PREDICTED COLANIC ACID TRANSPORTER"/>
    <property type="match status" value="1"/>
</dbReference>
<evidence type="ECO:0000256" key="6">
    <source>
        <dbReference type="SAM" id="Phobius"/>
    </source>
</evidence>
<dbReference type="GO" id="GO:0005886">
    <property type="term" value="C:plasma membrane"/>
    <property type="evidence" value="ECO:0007669"/>
    <property type="project" value="UniProtKB-SubCell"/>
</dbReference>
<evidence type="ECO:0000313" key="8">
    <source>
        <dbReference type="Proteomes" id="UP000260841"/>
    </source>
</evidence>
<proteinExistence type="predicted"/>
<dbReference type="EMBL" id="QSVB01000002">
    <property type="protein sequence ID" value="RGN93191.1"/>
    <property type="molecule type" value="Genomic_DNA"/>
</dbReference>
<feature type="transmembrane region" description="Helical" evidence="6">
    <location>
        <begin position="158"/>
        <end position="191"/>
    </location>
</feature>